<evidence type="ECO:0000256" key="6">
    <source>
        <dbReference type="ARBA" id="ARBA00022989"/>
    </source>
</evidence>
<accession>A0A5N4A0V1</accession>
<comment type="caution">
    <text evidence="13">The sequence shown here is derived from an EMBL/GenBank/DDBJ whole genome shotgun (WGS) entry which is preliminary data.</text>
</comment>
<evidence type="ECO:0000256" key="1">
    <source>
        <dbReference type="ARBA" id="ARBA00004141"/>
    </source>
</evidence>
<evidence type="ECO:0000256" key="2">
    <source>
        <dbReference type="ARBA" id="ARBA00008066"/>
    </source>
</evidence>
<protein>
    <recommendedName>
        <fullName evidence="9">Putative sodium-coupled neutral amino acid transporter 11</fullName>
    </recommendedName>
    <alternativeName>
        <fullName evidence="10">Solute carrier family 38 member 11</fullName>
    </alternativeName>
</protein>
<feature type="transmembrane region" description="Helical" evidence="11">
    <location>
        <begin position="125"/>
        <end position="146"/>
    </location>
</feature>
<evidence type="ECO:0000256" key="10">
    <source>
        <dbReference type="ARBA" id="ARBA00041723"/>
    </source>
</evidence>
<evidence type="ECO:0000256" key="8">
    <source>
        <dbReference type="ARBA" id="ARBA00037101"/>
    </source>
</evidence>
<evidence type="ECO:0000313" key="14">
    <source>
        <dbReference type="Proteomes" id="UP000327044"/>
    </source>
</evidence>
<comment type="similarity">
    <text evidence="2">Belongs to the amino acid/polyamine transporter 2 family.</text>
</comment>
<feature type="transmembrane region" description="Helical" evidence="11">
    <location>
        <begin position="418"/>
        <end position="437"/>
    </location>
</feature>
<dbReference type="InterPro" id="IPR013057">
    <property type="entry name" value="AA_transpt_TM"/>
</dbReference>
<keyword evidence="7 11" id="KW-0472">Membrane</keyword>
<comment type="subcellular location">
    <subcellularLocation>
        <location evidence="1">Membrane</location>
        <topology evidence="1">Multi-pass membrane protein</topology>
    </subcellularLocation>
</comment>
<dbReference type="Proteomes" id="UP000327044">
    <property type="component" value="Unassembled WGS sequence"/>
</dbReference>
<keyword evidence="6 11" id="KW-1133">Transmembrane helix</keyword>
<keyword evidence="14" id="KW-1185">Reference proteome</keyword>
<dbReference type="PANTHER" id="PTHR22950:SF458">
    <property type="entry name" value="SODIUM-COUPLED NEUTRAL AMINO ACID TRANSPORTER 11-RELATED"/>
    <property type="match status" value="1"/>
</dbReference>
<feature type="transmembrane region" description="Helical" evidence="11">
    <location>
        <begin position="56"/>
        <end position="74"/>
    </location>
</feature>
<evidence type="ECO:0000256" key="11">
    <source>
        <dbReference type="SAM" id="Phobius"/>
    </source>
</evidence>
<dbReference type="AlphaFoldDB" id="A0A5N4A0V1"/>
<proteinExistence type="inferred from homology"/>
<feature type="transmembrane region" description="Helical" evidence="11">
    <location>
        <begin position="194"/>
        <end position="217"/>
    </location>
</feature>
<feature type="transmembrane region" description="Helical" evidence="11">
    <location>
        <begin position="237"/>
        <end position="259"/>
    </location>
</feature>
<evidence type="ECO:0000256" key="5">
    <source>
        <dbReference type="ARBA" id="ARBA00022970"/>
    </source>
</evidence>
<feature type="domain" description="Amino acid transporter transmembrane" evidence="12">
    <location>
        <begin position="48"/>
        <end position="435"/>
    </location>
</feature>
<dbReference type="Pfam" id="PF01490">
    <property type="entry name" value="Aa_trans"/>
    <property type="match status" value="1"/>
</dbReference>
<evidence type="ECO:0000256" key="9">
    <source>
        <dbReference type="ARBA" id="ARBA00040814"/>
    </source>
</evidence>
<gene>
    <name evidence="13" type="ORF">PPYR_02755</name>
</gene>
<feature type="transmembrane region" description="Helical" evidence="11">
    <location>
        <begin position="80"/>
        <end position="101"/>
    </location>
</feature>
<feature type="transmembrane region" description="Helical" evidence="11">
    <location>
        <begin position="271"/>
        <end position="295"/>
    </location>
</feature>
<dbReference type="FunCoup" id="A0A5N4A0V1">
    <property type="interactions" value="10"/>
</dbReference>
<feature type="transmembrane region" description="Helical" evidence="11">
    <location>
        <begin position="315"/>
        <end position="336"/>
    </location>
</feature>
<evidence type="ECO:0000313" key="13">
    <source>
        <dbReference type="EMBL" id="KAB0790955.1"/>
    </source>
</evidence>
<feature type="transmembrane region" description="Helical" evidence="11">
    <location>
        <begin position="166"/>
        <end position="187"/>
    </location>
</feature>
<name>A0A5N4A0V1_PHOPY</name>
<evidence type="ECO:0000256" key="4">
    <source>
        <dbReference type="ARBA" id="ARBA00022692"/>
    </source>
</evidence>
<dbReference type="PANTHER" id="PTHR22950">
    <property type="entry name" value="AMINO ACID TRANSPORTER"/>
    <property type="match status" value="1"/>
</dbReference>
<feature type="transmembrane region" description="Helical" evidence="11">
    <location>
        <begin position="357"/>
        <end position="375"/>
    </location>
</feature>
<evidence type="ECO:0000259" key="12">
    <source>
        <dbReference type="Pfam" id="PF01490"/>
    </source>
</evidence>
<feature type="transmembrane region" description="Helical" evidence="11">
    <location>
        <begin position="387"/>
        <end position="406"/>
    </location>
</feature>
<dbReference type="InParanoid" id="A0A5N4A0V1"/>
<comment type="function">
    <text evidence="8">Putative sodium-dependent amino acid/proton antiporter.</text>
</comment>
<sequence length="464" mass="51498">MAGKVNEKSYILQSSYNFSEDQGSSVDSNENAFDDMKQLIAEEENENRSSLPRASFNFINSIIGSGVIGIPYALHQSGFGLGLLLLVMIAYITDYSLILMVKSGHISGKYSYQGIMEAAYGRPGYILLGILQVVYPLIAMVSYNVVVGDTVTKVVVRLTDASPTSIFSKREVIVLICTLAVTIPLCMYRNITKLAHISFTSLICIGTILITIFFRVGSMSLIVPHHTNAWRFANWDIVPAMAIMSFAFMCHHNTFLIYSSIQEANEKRWELVTHISLTISLVITALFGIVGYATFTTYVQGDLLENYCWDDDLMNFSRLLFSITILLTFPIECFVVRDVVESSFFRHDPNVPISDRMHYVSTLVIVGISYFTSIATDCFGVVLELNGILAATPLAYVLPALCYLRLEEGYIFSRRKLPAVGLALFGMVVTILGVILLCADLNEGDTCSHGKVMPYCAANFTLRV</sequence>
<keyword evidence="5" id="KW-0029">Amino-acid transport</keyword>
<dbReference type="GO" id="GO:0015179">
    <property type="term" value="F:L-amino acid transmembrane transporter activity"/>
    <property type="evidence" value="ECO:0007669"/>
    <property type="project" value="TreeGrafter"/>
</dbReference>
<evidence type="ECO:0000256" key="3">
    <source>
        <dbReference type="ARBA" id="ARBA00022448"/>
    </source>
</evidence>
<organism evidence="13 14">
    <name type="scientific">Photinus pyralis</name>
    <name type="common">Common eastern firefly</name>
    <name type="synonym">Lampyris pyralis</name>
    <dbReference type="NCBI Taxonomy" id="7054"/>
    <lineage>
        <taxon>Eukaryota</taxon>
        <taxon>Metazoa</taxon>
        <taxon>Ecdysozoa</taxon>
        <taxon>Arthropoda</taxon>
        <taxon>Hexapoda</taxon>
        <taxon>Insecta</taxon>
        <taxon>Pterygota</taxon>
        <taxon>Neoptera</taxon>
        <taxon>Endopterygota</taxon>
        <taxon>Coleoptera</taxon>
        <taxon>Polyphaga</taxon>
        <taxon>Elateriformia</taxon>
        <taxon>Elateroidea</taxon>
        <taxon>Lampyridae</taxon>
        <taxon>Lampyrinae</taxon>
        <taxon>Photinus</taxon>
    </lineage>
</organism>
<dbReference type="GO" id="GO:0016020">
    <property type="term" value="C:membrane"/>
    <property type="evidence" value="ECO:0007669"/>
    <property type="project" value="UniProtKB-SubCell"/>
</dbReference>
<dbReference type="EMBL" id="VVIM01000011">
    <property type="protein sequence ID" value="KAB0790955.1"/>
    <property type="molecule type" value="Genomic_DNA"/>
</dbReference>
<evidence type="ECO:0000256" key="7">
    <source>
        <dbReference type="ARBA" id="ARBA00023136"/>
    </source>
</evidence>
<reference evidence="13 14" key="1">
    <citation type="journal article" date="2018" name="Elife">
        <title>Firefly genomes illuminate parallel origins of bioluminescence in beetles.</title>
        <authorList>
            <person name="Fallon T.R."/>
            <person name="Lower S.E."/>
            <person name="Chang C.H."/>
            <person name="Bessho-Uehara M."/>
            <person name="Martin G.J."/>
            <person name="Bewick A.J."/>
            <person name="Behringer M."/>
            <person name="Debat H.J."/>
            <person name="Wong I."/>
            <person name="Day J.C."/>
            <person name="Suvorov A."/>
            <person name="Silva C.J."/>
            <person name="Stanger-Hall K.F."/>
            <person name="Hall D.W."/>
            <person name="Schmitz R.J."/>
            <person name="Nelson D.R."/>
            <person name="Lewis S.M."/>
            <person name="Shigenobu S."/>
            <person name="Bybee S.M."/>
            <person name="Larracuente A.M."/>
            <person name="Oba Y."/>
            <person name="Weng J.K."/>
        </authorList>
    </citation>
    <scope>NUCLEOTIDE SEQUENCE [LARGE SCALE GENOMIC DNA]</scope>
    <source>
        <strain evidence="13">1611_PpyrPB1</strain>
        <tissue evidence="13">Whole body</tissue>
    </source>
</reference>
<keyword evidence="4 11" id="KW-0812">Transmembrane</keyword>
<keyword evidence="3" id="KW-0813">Transport</keyword>